<gene>
    <name evidence="2" type="ORF">FS320_02320</name>
</gene>
<dbReference type="EMBL" id="VOSK01000003">
    <property type="protein sequence ID" value="MPR24087.1"/>
    <property type="molecule type" value="Genomic_DNA"/>
</dbReference>
<evidence type="ECO:0000256" key="1">
    <source>
        <dbReference type="SAM" id="MobiDB-lite"/>
    </source>
</evidence>
<reference evidence="2 3" key="1">
    <citation type="journal article" date="2019" name="Syst. Appl. Microbiol.">
        <title>Microvirga tunisiensis sp. nov., a root nodule symbiotic bacterium isolated from Lupinus micranthus and L. luteus grown in Northern Tunisia.</title>
        <authorList>
            <person name="Msaddak A."/>
            <person name="Rejili M."/>
            <person name="Duran D."/>
            <person name="Mars M."/>
            <person name="Palacios J.M."/>
            <person name="Ruiz-Argueso T."/>
            <person name="Rey L."/>
            <person name="Imperial J."/>
        </authorList>
    </citation>
    <scope>NUCLEOTIDE SEQUENCE [LARGE SCALE GENOMIC DNA]</scope>
    <source>
        <strain evidence="2 3">Lmie10</strain>
    </source>
</reference>
<evidence type="ECO:0000313" key="3">
    <source>
        <dbReference type="Proteomes" id="UP000403266"/>
    </source>
</evidence>
<dbReference type="AlphaFoldDB" id="A0A5N7MBF2"/>
<comment type="caution">
    <text evidence="2">The sequence shown here is derived from an EMBL/GenBank/DDBJ whole genome shotgun (WGS) entry which is preliminary data.</text>
</comment>
<proteinExistence type="predicted"/>
<accession>A0A5N7MBF2</accession>
<keyword evidence="3" id="KW-1185">Reference proteome</keyword>
<evidence type="ECO:0000313" key="2">
    <source>
        <dbReference type="EMBL" id="MPR24087.1"/>
    </source>
</evidence>
<name>A0A5N7MBF2_9HYPH</name>
<organism evidence="2 3">
    <name type="scientific">Microvirga tunisiensis</name>
    <dbReference type="NCBI Taxonomy" id="2108360"/>
    <lineage>
        <taxon>Bacteria</taxon>
        <taxon>Pseudomonadati</taxon>
        <taxon>Pseudomonadota</taxon>
        <taxon>Alphaproteobacteria</taxon>
        <taxon>Hyphomicrobiales</taxon>
        <taxon>Methylobacteriaceae</taxon>
        <taxon>Microvirga</taxon>
    </lineage>
</organism>
<protein>
    <submittedName>
        <fullName evidence="2">Uncharacterized protein</fullName>
    </submittedName>
</protein>
<dbReference type="Proteomes" id="UP000403266">
    <property type="component" value="Unassembled WGS sequence"/>
</dbReference>
<sequence length="105" mass="11674">MRTVSAEHGHSVSSAPTRAHGPAIDQAWLAFGQEREEAAEDRWLASKQGFVVPDEADLGGEPQGLKMVHASRPVRQRMVVRPQARPRGYTLHAQERTQALPPLFR</sequence>
<feature type="compositionally biased region" description="Basic and acidic residues" evidence="1">
    <location>
        <begin position="1"/>
        <end position="10"/>
    </location>
</feature>
<feature type="region of interest" description="Disordered" evidence="1">
    <location>
        <begin position="1"/>
        <end position="20"/>
    </location>
</feature>